<reference evidence="2 3" key="1">
    <citation type="submission" date="2019-03" db="EMBL/GenBank/DDBJ databases">
        <title>Comparative genomic analyses of the sweetpotato soil rot pathogen, Streptomyces ipomoeae.</title>
        <authorList>
            <person name="Ruschel Soares N."/>
            <person name="Badger J.H."/>
            <person name="Huguet-Tapia J.C."/>
            <person name="Clark C.A."/>
            <person name="Pettis G.S."/>
        </authorList>
    </citation>
    <scope>NUCLEOTIDE SEQUENCE [LARGE SCALE GENOMIC DNA]</scope>
    <source>
        <strain evidence="2 3">88-35</strain>
    </source>
</reference>
<gene>
    <name evidence="2" type="ORF">Sipo8835_05325</name>
</gene>
<name>A0AAE8W5W4_9ACTN</name>
<accession>A0AAE8W5W4</accession>
<dbReference type="EMBL" id="SPAZ01000046">
    <property type="protein sequence ID" value="TQE38332.1"/>
    <property type="molecule type" value="Genomic_DNA"/>
</dbReference>
<dbReference type="Proteomes" id="UP000318720">
    <property type="component" value="Unassembled WGS sequence"/>
</dbReference>
<organism evidence="2 3">
    <name type="scientific">Streptomyces ipomoeae</name>
    <dbReference type="NCBI Taxonomy" id="103232"/>
    <lineage>
        <taxon>Bacteria</taxon>
        <taxon>Bacillati</taxon>
        <taxon>Actinomycetota</taxon>
        <taxon>Actinomycetes</taxon>
        <taxon>Kitasatosporales</taxon>
        <taxon>Streptomycetaceae</taxon>
        <taxon>Streptomyces</taxon>
    </lineage>
</organism>
<evidence type="ECO:0000256" key="1">
    <source>
        <dbReference type="SAM" id="MobiDB-lite"/>
    </source>
</evidence>
<proteinExistence type="predicted"/>
<feature type="region of interest" description="Disordered" evidence="1">
    <location>
        <begin position="1"/>
        <end position="27"/>
    </location>
</feature>
<feature type="region of interest" description="Disordered" evidence="1">
    <location>
        <begin position="101"/>
        <end position="125"/>
    </location>
</feature>
<evidence type="ECO:0000313" key="3">
    <source>
        <dbReference type="Proteomes" id="UP000318720"/>
    </source>
</evidence>
<comment type="caution">
    <text evidence="2">The sequence shown here is derived from an EMBL/GenBank/DDBJ whole genome shotgun (WGS) entry which is preliminary data.</text>
</comment>
<sequence length="125" mass="13170">MQSPGVHDQGEASSAPRPLGPSAPRLSALGSRLSALGSRLSALRPPRTRSCWCRTSSAGVVPWNCSTAATPGPASSSTCTPWASPAAGRWRCGRGPPHNRPWWWTRPSSDGSRRARHGRSGLCSA</sequence>
<dbReference type="AlphaFoldDB" id="A0AAE8W5W4"/>
<protein>
    <submittedName>
        <fullName evidence="2">Uncharacterized protein</fullName>
    </submittedName>
</protein>
<evidence type="ECO:0000313" key="2">
    <source>
        <dbReference type="EMBL" id="TQE38332.1"/>
    </source>
</evidence>